<dbReference type="InterPro" id="IPR029052">
    <property type="entry name" value="Metallo-depent_PP-like"/>
</dbReference>
<dbReference type="InterPro" id="IPR024173">
    <property type="entry name" value="Pesterase_MJ0037-like"/>
</dbReference>
<dbReference type="PANTHER" id="PTHR39323">
    <property type="entry name" value="BLR1149 PROTEIN"/>
    <property type="match status" value="1"/>
</dbReference>
<dbReference type="EMBL" id="JAUJEA010000001">
    <property type="protein sequence ID" value="MDN5200770.1"/>
    <property type="molecule type" value="Genomic_DNA"/>
</dbReference>
<organism evidence="2 3">
    <name type="scientific">Splendidivirga corallicola</name>
    <dbReference type="NCBI Taxonomy" id="3051826"/>
    <lineage>
        <taxon>Bacteria</taxon>
        <taxon>Pseudomonadati</taxon>
        <taxon>Bacteroidota</taxon>
        <taxon>Cytophagia</taxon>
        <taxon>Cytophagales</taxon>
        <taxon>Splendidivirgaceae</taxon>
        <taxon>Splendidivirga</taxon>
    </lineage>
</organism>
<evidence type="ECO:0000259" key="1">
    <source>
        <dbReference type="Pfam" id="PF00149"/>
    </source>
</evidence>
<dbReference type="GO" id="GO:0004519">
    <property type="term" value="F:endonuclease activity"/>
    <property type="evidence" value="ECO:0007669"/>
    <property type="project" value="UniProtKB-KW"/>
</dbReference>
<dbReference type="PIRSF" id="PIRSF000887">
    <property type="entry name" value="Pesterase_MJ0037"/>
    <property type="match status" value="1"/>
</dbReference>
<protein>
    <submittedName>
        <fullName evidence="2">Ligase-associated DNA damage response endonuclease PdeM</fullName>
        <ecNumber evidence="2">3.1.-.-</ecNumber>
    </submittedName>
</protein>
<dbReference type="PANTHER" id="PTHR39323:SF1">
    <property type="entry name" value="BLR1149 PROTEIN"/>
    <property type="match status" value="1"/>
</dbReference>
<sequence length="217" mass="25171">MTLEQFELRDQHLVLHPGKAIFWKEKKALLLADVHFGKVSHFRKNGIAVPQQVMYATYAKIHRLIQDFHVKRVIFLGDLFHSDYNDEWHKLGTFVKAHGKIKFELISGNHDILAQREYEKYNMLVRDEPYIDPPFVLTHHPLEEPIEPFYNLAGHIHPGIRLVGKANQSARLPCYYFGEKQGILPAFGKFTGLAIIKPKKVDTVFGIVDEKRIISFE</sequence>
<keyword evidence="2" id="KW-0255">Endonuclease</keyword>
<evidence type="ECO:0000313" key="2">
    <source>
        <dbReference type="EMBL" id="MDN5200770.1"/>
    </source>
</evidence>
<feature type="domain" description="Calcineurin-like phosphoesterase" evidence="1">
    <location>
        <begin position="28"/>
        <end position="145"/>
    </location>
</feature>
<dbReference type="RefSeq" id="WP_346750790.1">
    <property type="nucleotide sequence ID" value="NZ_JAUJEA010000001.1"/>
</dbReference>
<dbReference type="Pfam" id="PF00149">
    <property type="entry name" value="Metallophos"/>
    <property type="match status" value="1"/>
</dbReference>
<keyword evidence="2" id="KW-0378">Hydrolase</keyword>
<dbReference type="SUPFAM" id="SSF56300">
    <property type="entry name" value="Metallo-dependent phosphatases"/>
    <property type="match status" value="1"/>
</dbReference>
<dbReference type="NCBIfam" id="TIGR04123">
    <property type="entry name" value="P_estr_lig_assc"/>
    <property type="match status" value="1"/>
</dbReference>
<dbReference type="InterPro" id="IPR004843">
    <property type="entry name" value="Calcineurin-like_PHP"/>
</dbReference>
<dbReference type="EC" id="3.1.-.-" evidence="2"/>
<keyword evidence="2" id="KW-0540">Nuclease</keyword>
<dbReference type="Proteomes" id="UP001172082">
    <property type="component" value="Unassembled WGS sequence"/>
</dbReference>
<dbReference type="Gene3D" id="3.60.21.10">
    <property type="match status" value="1"/>
</dbReference>
<evidence type="ECO:0000313" key="3">
    <source>
        <dbReference type="Proteomes" id="UP001172082"/>
    </source>
</evidence>
<reference evidence="2" key="1">
    <citation type="submission" date="2023-06" db="EMBL/GenBank/DDBJ databases">
        <title>Genomic of Parafulvivirga corallium.</title>
        <authorList>
            <person name="Wang G."/>
        </authorList>
    </citation>
    <scope>NUCLEOTIDE SEQUENCE</scope>
    <source>
        <strain evidence="2">BMA10</strain>
    </source>
</reference>
<keyword evidence="3" id="KW-1185">Reference proteome</keyword>
<proteinExistence type="predicted"/>
<name>A0ABT8KJ79_9BACT</name>
<gene>
    <name evidence="2" type="primary">pdeM</name>
    <name evidence="2" type="ORF">QQ008_05345</name>
</gene>
<accession>A0ABT8KJ79</accession>
<comment type="caution">
    <text evidence="2">The sequence shown here is derived from an EMBL/GenBank/DDBJ whole genome shotgun (WGS) entry which is preliminary data.</text>
</comment>
<keyword evidence="2" id="KW-0436">Ligase</keyword>
<dbReference type="GO" id="GO:0016874">
    <property type="term" value="F:ligase activity"/>
    <property type="evidence" value="ECO:0007669"/>
    <property type="project" value="UniProtKB-KW"/>
</dbReference>
<dbReference type="GO" id="GO:0016787">
    <property type="term" value="F:hydrolase activity"/>
    <property type="evidence" value="ECO:0007669"/>
    <property type="project" value="UniProtKB-KW"/>
</dbReference>
<dbReference type="InterPro" id="IPR026336">
    <property type="entry name" value="PdeM-like"/>
</dbReference>